<feature type="region of interest" description="Disordered" evidence="3">
    <location>
        <begin position="112"/>
        <end position="221"/>
    </location>
</feature>
<evidence type="ECO:0000313" key="6">
    <source>
        <dbReference type="Proteomes" id="UP000756921"/>
    </source>
</evidence>
<evidence type="ECO:0000313" key="5">
    <source>
        <dbReference type="EMBL" id="KAF9740944.1"/>
    </source>
</evidence>
<feature type="domain" description="FAM192A/Fyv6 N-terminal" evidence="4">
    <location>
        <begin position="5"/>
        <end position="109"/>
    </location>
</feature>
<evidence type="ECO:0000256" key="3">
    <source>
        <dbReference type="SAM" id="MobiDB-lite"/>
    </source>
</evidence>
<feature type="compositionally biased region" description="Basic and acidic residues" evidence="3">
    <location>
        <begin position="158"/>
        <end position="177"/>
    </location>
</feature>
<evidence type="ECO:0000256" key="2">
    <source>
        <dbReference type="ARBA" id="ARBA00023242"/>
    </source>
</evidence>
<gene>
    <name evidence="5" type="ORF">PMIN01_00483</name>
</gene>
<dbReference type="PANTHER" id="PTHR13495:SF0">
    <property type="entry name" value="PSME3-INTERACTING PROTEIN"/>
    <property type="match status" value="1"/>
</dbReference>
<sequence>MSNGFVSGGTIDAPNERDDEWRSAQAELEAKRLEREDRDKQHDGKSLYEVLQANKAAKQDAFEEATRLKNQYRALDDDEAEFLESVLEASRKKEAEVRKDTIEQLDAFRRRREEEERKALEAEASVGVKEEEAHAQWVTHGRKRKKGPELFKGVKQRKTSEPSDDKKDAEKKSKVEKAAPPAHASKADATGATSSKASTAPLSPSQPVLLDLGYASSDDDD</sequence>
<dbReference type="Proteomes" id="UP000756921">
    <property type="component" value="Unassembled WGS sequence"/>
</dbReference>
<evidence type="ECO:0000259" key="4">
    <source>
        <dbReference type="Pfam" id="PF10187"/>
    </source>
</evidence>
<keyword evidence="2" id="KW-0539">Nucleus</keyword>
<dbReference type="AlphaFoldDB" id="A0A9P6GVH7"/>
<dbReference type="Pfam" id="PF10187">
    <property type="entry name" value="FAM192A_Fyv6_N"/>
    <property type="match status" value="1"/>
</dbReference>
<name>A0A9P6GVH7_9PLEO</name>
<proteinExistence type="predicted"/>
<keyword evidence="6" id="KW-1185">Reference proteome</keyword>
<dbReference type="EMBL" id="WJXW01000001">
    <property type="protein sequence ID" value="KAF9740944.1"/>
    <property type="molecule type" value="Genomic_DNA"/>
</dbReference>
<dbReference type="PANTHER" id="PTHR13495">
    <property type="entry name" value="NEFA-INTERACTING NUCLEAR PROTEIN NIP30"/>
    <property type="match status" value="1"/>
</dbReference>
<dbReference type="OrthoDB" id="75807at2759"/>
<feature type="compositionally biased region" description="Basic and acidic residues" evidence="3">
    <location>
        <begin position="14"/>
        <end position="45"/>
    </location>
</feature>
<comment type="caution">
    <text evidence="5">The sequence shown here is derived from an EMBL/GenBank/DDBJ whole genome shotgun (WGS) entry which is preliminary data.</text>
</comment>
<dbReference type="InterPro" id="IPR019331">
    <property type="entry name" value="FAM192A/Fyv6_N"/>
</dbReference>
<feature type="region of interest" description="Disordered" evidence="3">
    <location>
        <begin position="1"/>
        <end position="45"/>
    </location>
</feature>
<comment type="subcellular location">
    <subcellularLocation>
        <location evidence="1">Nucleus</location>
    </subcellularLocation>
</comment>
<dbReference type="GO" id="GO:0005634">
    <property type="term" value="C:nucleus"/>
    <property type="evidence" value="ECO:0007669"/>
    <property type="project" value="UniProtKB-SubCell"/>
</dbReference>
<accession>A0A9P6GVH7</accession>
<evidence type="ECO:0000256" key="1">
    <source>
        <dbReference type="ARBA" id="ARBA00004123"/>
    </source>
</evidence>
<dbReference type="InterPro" id="IPR039845">
    <property type="entry name" value="FAM192A"/>
</dbReference>
<reference evidence="5" key="1">
    <citation type="journal article" date="2020" name="Mol. Plant Microbe Interact.">
        <title>Genome Sequence of the Biocontrol Agent Coniothyrium minitans strain Conio (IMI 134523).</title>
        <authorList>
            <person name="Patel D."/>
            <person name="Shittu T.A."/>
            <person name="Baroncelli R."/>
            <person name="Muthumeenakshi S."/>
            <person name="Osborne T.H."/>
            <person name="Janganan T.K."/>
            <person name="Sreenivasaprasad S."/>
        </authorList>
    </citation>
    <scope>NUCLEOTIDE SEQUENCE</scope>
    <source>
        <strain evidence="5">Conio</strain>
    </source>
</reference>
<feature type="compositionally biased region" description="Low complexity" evidence="3">
    <location>
        <begin position="178"/>
        <end position="200"/>
    </location>
</feature>
<protein>
    <recommendedName>
        <fullName evidence="4">FAM192A/Fyv6 N-terminal domain-containing protein</fullName>
    </recommendedName>
</protein>
<feature type="compositionally biased region" description="Basic and acidic residues" evidence="3">
    <location>
        <begin position="112"/>
        <end position="121"/>
    </location>
</feature>
<organism evidence="5 6">
    <name type="scientific">Paraphaeosphaeria minitans</name>
    <dbReference type="NCBI Taxonomy" id="565426"/>
    <lineage>
        <taxon>Eukaryota</taxon>
        <taxon>Fungi</taxon>
        <taxon>Dikarya</taxon>
        <taxon>Ascomycota</taxon>
        <taxon>Pezizomycotina</taxon>
        <taxon>Dothideomycetes</taxon>
        <taxon>Pleosporomycetidae</taxon>
        <taxon>Pleosporales</taxon>
        <taxon>Massarineae</taxon>
        <taxon>Didymosphaeriaceae</taxon>
        <taxon>Paraphaeosphaeria</taxon>
    </lineage>
</organism>